<accession>A0ABY5V1H4</accession>
<evidence type="ECO:0000256" key="14">
    <source>
        <dbReference type="RuleBase" id="RU000504"/>
    </source>
</evidence>
<dbReference type="NCBIfam" id="TIGR01064">
    <property type="entry name" value="pyruv_kin"/>
    <property type="match status" value="1"/>
</dbReference>
<evidence type="ECO:0000256" key="6">
    <source>
        <dbReference type="ARBA" id="ARBA00022723"/>
    </source>
</evidence>
<evidence type="ECO:0000256" key="12">
    <source>
        <dbReference type="ARBA" id="ARBA00023317"/>
    </source>
</evidence>
<evidence type="ECO:0000256" key="7">
    <source>
        <dbReference type="ARBA" id="ARBA00022741"/>
    </source>
</evidence>
<dbReference type="PRINTS" id="PR01050">
    <property type="entry name" value="PYRUVTKNASE"/>
</dbReference>
<keyword evidence="5 14" id="KW-0808">Transferase</keyword>
<keyword evidence="6" id="KW-0479">Metal-binding</keyword>
<dbReference type="Gene3D" id="3.40.1380.20">
    <property type="entry name" value="Pyruvate kinase, C-terminal domain"/>
    <property type="match status" value="1"/>
</dbReference>
<dbReference type="InterPro" id="IPR011037">
    <property type="entry name" value="Pyrv_Knase-like_insert_dom_sf"/>
</dbReference>
<dbReference type="Gene3D" id="3.20.20.60">
    <property type="entry name" value="Phosphoenolpyruvate-binding domains"/>
    <property type="match status" value="1"/>
</dbReference>
<comment type="catalytic activity">
    <reaction evidence="14">
        <text>pyruvate + ATP = phosphoenolpyruvate + ADP + H(+)</text>
        <dbReference type="Rhea" id="RHEA:18157"/>
        <dbReference type="ChEBI" id="CHEBI:15361"/>
        <dbReference type="ChEBI" id="CHEBI:15378"/>
        <dbReference type="ChEBI" id="CHEBI:30616"/>
        <dbReference type="ChEBI" id="CHEBI:58702"/>
        <dbReference type="ChEBI" id="CHEBI:456216"/>
        <dbReference type="EC" id="2.7.1.40"/>
    </reaction>
</comment>
<dbReference type="GeneID" id="82890375"/>
<comment type="similarity">
    <text evidence="3 14">Belongs to the pyruvate kinase family.</text>
</comment>
<organism evidence="17 18">
    <name type="scientific">Alistipes ihumii AP11</name>
    <dbReference type="NCBI Taxonomy" id="1211813"/>
    <lineage>
        <taxon>Bacteria</taxon>
        <taxon>Pseudomonadati</taxon>
        <taxon>Bacteroidota</taxon>
        <taxon>Bacteroidia</taxon>
        <taxon>Bacteroidales</taxon>
        <taxon>Rikenellaceae</taxon>
        <taxon>Alistipes</taxon>
    </lineage>
</organism>
<reference evidence="17" key="1">
    <citation type="journal article" date="2022" name="Cell">
        <title>Design, construction, and in vivo augmentation of a complex gut microbiome.</title>
        <authorList>
            <person name="Cheng A.G."/>
            <person name="Ho P.Y."/>
            <person name="Aranda-Diaz A."/>
            <person name="Jain S."/>
            <person name="Yu F.B."/>
            <person name="Meng X."/>
            <person name="Wang M."/>
            <person name="Iakiviak M."/>
            <person name="Nagashima K."/>
            <person name="Zhao A."/>
            <person name="Murugkar P."/>
            <person name="Patil A."/>
            <person name="Atabakhsh K."/>
            <person name="Weakley A."/>
            <person name="Yan J."/>
            <person name="Brumbaugh A.R."/>
            <person name="Higginbottom S."/>
            <person name="Dimas A."/>
            <person name="Shiver A.L."/>
            <person name="Deutschbauer A."/>
            <person name="Neff N."/>
            <person name="Sonnenburg J.L."/>
            <person name="Huang K.C."/>
            <person name="Fischbach M.A."/>
        </authorList>
    </citation>
    <scope>NUCLEOTIDE SEQUENCE</scope>
    <source>
        <strain evidence="17">AP11</strain>
    </source>
</reference>
<evidence type="ECO:0000256" key="13">
    <source>
        <dbReference type="NCBIfam" id="TIGR01064"/>
    </source>
</evidence>
<dbReference type="InterPro" id="IPR015806">
    <property type="entry name" value="Pyrv_Knase_insert_dom_sf"/>
</dbReference>
<dbReference type="SUPFAM" id="SSF50800">
    <property type="entry name" value="PK beta-barrel domain-like"/>
    <property type="match status" value="1"/>
</dbReference>
<keyword evidence="10 14" id="KW-0460">Magnesium</keyword>
<evidence type="ECO:0000256" key="9">
    <source>
        <dbReference type="ARBA" id="ARBA00022840"/>
    </source>
</evidence>
<dbReference type="Pfam" id="PF02887">
    <property type="entry name" value="PK_C"/>
    <property type="match status" value="1"/>
</dbReference>
<dbReference type="InterPro" id="IPR015813">
    <property type="entry name" value="Pyrv/PenolPyrv_kinase-like_dom"/>
</dbReference>
<keyword evidence="12 17" id="KW-0670">Pyruvate</keyword>
<dbReference type="PANTHER" id="PTHR11817">
    <property type="entry name" value="PYRUVATE KINASE"/>
    <property type="match status" value="1"/>
</dbReference>
<dbReference type="EC" id="2.7.1.40" evidence="4 13"/>
<sequence length="489" mass="54180">MDKRTKIIATISDKRCEVEFIRSLYEAGMNAVRINTAHVTTRSAATIVENVRRVSEKIAIIIDTKGPEIRLTGMAAGFESGIPIEKGQLVRMKGTAEDRPSSDQTIYLNDPTIYDAVPTGSIILIDDGELELQVVDKADDELVCEVHNGGVIKPRKSVNIPGVPIDLPSVTDKDHEFINWAIDMDIDFIAHSFVRKKSDVLAVKKILKDRNSSIKIISKIENSEGVDNIDEILDETYGIMVARGDLGVEIPAERIPVTQRLLVKKCIESKKPVIIATQMLHTMIEHPRPTRAEISDVANAIYQRVDAVMLSGETANGLYPVEAVATMARVAREIENDEVNNGPNIDMNLVRINNEITAQLARSAVRASINLRVKAIVIDTLSGRTGRYVAAFRGQMPVYAVCYRKSTMRQLALSYGVHAIYCEPSVSREGFLLNILYYLEDRKWLSKEDLIVVLGGSFGAATGASFLEIGNVLNLEHKALSQYNAYRKD</sequence>
<dbReference type="RefSeq" id="WP_019245114.1">
    <property type="nucleotide sequence ID" value="NZ_CAPH01000006.1"/>
</dbReference>
<gene>
    <name evidence="17" type="primary">pyk</name>
    <name evidence="17" type="ORF">NQ491_01535</name>
</gene>
<keyword evidence="7" id="KW-0547">Nucleotide-binding</keyword>
<dbReference type="EMBL" id="CP102294">
    <property type="protein sequence ID" value="UWN57484.1"/>
    <property type="molecule type" value="Genomic_DNA"/>
</dbReference>
<protein>
    <recommendedName>
        <fullName evidence="4 13">Pyruvate kinase</fullName>
        <ecNumber evidence="4 13">2.7.1.40</ecNumber>
    </recommendedName>
</protein>
<name>A0ABY5V1H4_9BACT</name>
<keyword evidence="11 14" id="KW-0324">Glycolysis</keyword>
<feature type="domain" description="Pyruvate kinase C-terminal" evidence="16">
    <location>
        <begin position="360"/>
        <end position="465"/>
    </location>
</feature>
<evidence type="ECO:0000259" key="16">
    <source>
        <dbReference type="Pfam" id="PF02887"/>
    </source>
</evidence>
<evidence type="ECO:0000313" key="17">
    <source>
        <dbReference type="EMBL" id="UWN57484.1"/>
    </source>
</evidence>
<dbReference type="Gene3D" id="2.40.33.10">
    <property type="entry name" value="PK beta-barrel domain-like"/>
    <property type="match status" value="1"/>
</dbReference>
<dbReference type="NCBIfam" id="NF004491">
    <property type="entry name" value="PRK05826.1"/>
    <property type="match status" value="1"/>
</dbReference>
<keyword evidence="9" id="KW-0067">ATP-binding</keyword>
<evidence type="ECO:0000259" key="15">
    <source>
        <dbReference type="Pfam" id="PF00224"/>
    </source>
</evidence>
<dbReference type="InterPro" id="IPR001697">
    <property type="entry name" value="Pyr_Knase"/>
</dbReference>
<dbReference type="InterPro" id="IPR015793">
    <property type="entry name" value="Pyrv_Knase_brl"/>
</dbReference>
<evidence type="ECO:0000256" key="1">
    <source>
        <dbReference type="ARBA" id="ARBA00001958"/>
    </source>
</evidence>
<evidence type="ECO:0000256" key="3">
    <source>
        <dbReference type="ARBA" id="ARBA00008663"/>
    </source>
</evidence>
<dbReference type="Proteomes" id="UP001059295">
    <property type="component" value="Chromosome"/>
</dbReference>
<dbReference type="PROSITE" id="PS00110">
    <property type="entry name" value="PYRUVATE_KINASE"/>
    <property type="match status" value="1"/>
</dbReference>
<comment type="pathway">
    <text evidence="2 14">Carbohydrate degradation; glycolysis; pyruvate from D-glyceraldehyde 3-phosphate: step 5/5.</text>
</comment>
<comment type="cofactor">
    <cofactor evidence="1">
        <name>K(+)</name>
        <dbReference type="ChEBI" id="CHEBI:29103"/>
    </cofactor>
</comment>
<dbReference type="GO" id="GO:0016301">
    <property type="term" value="F:kinase activity"/>
    <property type="evidence" value="ECO:0007669"/>
    <property type="project" value="UniProtKB-KW"/>
</dbReference>
<evidence type="ECO:0000256" key="5">
    <source>
        <dbReference type="ARBA" id="ARBA00022679"/>
    </source>
</evidence>
<dbReference type="InterPro" id="IPR018209">
    <property type="entry name" value="Pyrv_Knase_AS"/>
</dbReference>
<feature type="domain" description="Pyruvate kinase barrel" evidence="15">
    <location>
        <begin position="3"/>
        <end position="324"/>
    </location>
</feature>
<keyword evidence="8 14" id="KW-0418">Kinase</keyword>
<evidence type="ECO:0000256" key="10">
    <source>
        <dbReference type="ARBA" id="ARBA00022842"/>
    </source>
</evidence>
<proteinExistence type="inferred from homology"/>
<dbReference type="InterPro" id="IPR036918">
    <property type="entry name" value="Pyrv_Knase_C_sf"/>
</dbReference>
<dbReference type="InterPro" id="IPR040442">
    <property type="entry name" value="Pyrv_kinase-like_dom_sf"/>
</dbReference>
<evidence type="ECO:0000256" key="4">
    <source>
        <dbReference type="ARBA" id="ARBA00012142"/>
    </source>
</evidence>
<dbReference type="SUPFAM" id="SSF52935">
    <property type="entry name" value="PK C-terminal domain-like"/>
    <property type="match status" value="1"/>
</dbReference>
<evidence type="ECO:0000256" key="11">
    <source>
        <dbReference type="ARBA" id="ARBA00023152"/>
    </source>
</evidence>
<keyword evidence="18" id="KW-1185">Reference proteome</keyword>
<dbReference type="Pfam" id="PF00224">
    <property type="entry name" value="PK"/>
    <property type="match status" value="1"/>
</dbReference>
<evidence type="ECO:0000256" key="2">
    <source>
        <dbReference type="ARBA" id="ARBA00004997"/>
    </source>
</evidence>
<dbReference type="InterPro" id="IPR015795">
    <property type="entry name" value="Pyrv_Knase_C"/>
</dbReference>
<evidence type="ECO:0000256" key="8">
    <source>
        <dbReference type="ARBA" id="ARBA00022777"/>
    </source>
</evidence>
<dbReference type="SUPFAM" id="SSF51621">
    <property type="entry name" value="Phosphoenolpyruvate/pyruvate domain"/>
    <property type="match status" value="1"/>
</dbReference>
<dbReference type="GO" id="GO:0004743">
    <property type="term" value="F:pyruvate kinase activity"/>
    <property type="evidence" value="ECO:0007669"/>
    <property type="project" value="UniProtKB-EC"/>
</dbReference>
<evidence type="ECO:0000313" key="18">
    <source>
        <dbReference type="Proteomes" id="UP001059295"/>
    </source>
</evidence>